<gene>
    <name evidence="3" type="ORF">AC578_6835</name>
</gene>
<dbReference type="STRING" id="321146.A0A139H752"/>
<dbReference type="Proteomes" id="UP000070133">
    <property type="component" value="Unassembled WGS sequence"/>
</dbReference>
<dbReference type="OrthoDB" id="3625033at2759"/>
<accession>A0A139H752</accession>
<reference evidence="3 4" key="1">
    <citation type="submission" date="2015-07" db="EMBL/GenBank/DDBJ databases">
        <title>Comparative genomics of the Sigatoka disease complex on banana suggests a link between parallel evolutionary changes in Pseudocercospora fijiensis and Pseudocercospora eumusae and increased virulence on the banana host.</title>
        <authorList>
            <person name="Chang T.-C."/>
            <person name="Salvucci A."/>
            <person name="Crous P.W."/>
            <person name="Stergiopoulos I."/>
        </authorList>
    </citation>
    <scope>NUCLEOTIDE SEQUENCE [LARGE SCALE GENOMIC DNA]</scope>
    <source>
        <strain evidence="3 4">CBS 114824</strain>
    </source>
</reference>
<keyword evidence="4" id="KW-1185">Reference proteome</keyword>
<evidence type="ECO:0000313" key="4">
    <source>
        <dbReference type="Proteomes" id="UP000070133"/>
    </source>
</evidence>
<feature type="region of interest" description="Disordered" evidence="1">
    <location>
        <begin position="206"/>
        <end position="238"/>
    </location>
</feature>
<dbReference type="PANTHER" id="PTHR47843:SF5">
    <property type="entry name" value="BTB_POZ DOMAIN PROTEIN"/>
    <property type="match status" value="1"/>
</dbReference>
<evidence type="ECO:0000313" key="3">
    <source>
        <dbReference type="EMBL" id="KXS98303.1"/>
    </source>
</evidence>
<comment type="caution">
    <text evidence="3">The sequence shown here is derived from an EMBL/GenBank/DDBJ whole genome shotgun (WGS) entry which is preliminary data.</text>
</comment>
<dbReference type="InterPro" id="IPR000210">
    <property type="entry name" value="BTB/POZ_dom"/>
</dbReference>
<protein>
    <recommendedName>
        <fullName evidence="2">BTB domain-containing protein</fullName>
    </recommendedName>
</protein>
<sequence>MAQPSKFDRAEAEKDLLKILADPDITIKCNGKATLCHKHILCRRSDWFAKAITSGFLESSSPVIELKEESDELAVRRMLEFCYSLDYSAPEGVELLVHVQMVRLADKYFVHGLVAFATDRFQTALKAASQADLAAAVEDVYATRSSAVHDLRGSIVDHVLSNEKYLGLPNADFDQLLCNVPELAVDLSRTQYNIIHSLLRSNTTIHTRGGRGRGGGRGGRMLEQGWGRDRTAVSASQH</sequence>
<dbReference type="Gene3D" id="3.30.710.10">
    <property type="entry name" value="Potassium Channel Kv1.1, Chain A"/>
    <property type="match status" value="1"/>
</dbReference>
<dbReference type="Pfam" id="PF00651">
    <property type="entry name" value="BTB"/>
    <property type="match status" value="1"/>
</dbReference>
<organism evidence="3 4">
    <name type="scientific">Pseudocercospora eumusae</name>
    <dbReference type="NCBI Taxonomy" id="321146"/>
    <lineage>
        <taxon>Eukaryota</taxon>
        <taxon>Fungi</taxon>
        <taxon>Dikarya</taxon>
        <taxon>Ascomycota</taxon>
        <taxon>Pezizomycotina</taxon>
        <taxon>Dothideomycetes</taxon>
        <taxon>Dothideomycetidae</taxon>
        <taxon>Mycosphaerellales</taxon>
        <taxon>Mycosphaerellaceae</taxon>
        <taxon>Pseudocercospora</taxon>
    </lineage>
</organism>
<dbReference type="InterPro" id="IPR011333">
    <property type="entry name" value="SKP1/BTB/POZ_sf"/>
</dbReference>
<proteinExistence type="predicted"/>
<evidence type="ECO:0000259" key="2">
    <source>
        <dbReference type="PROSITE" id="PS50097"/>
    </source>
</evidence>
<dbReference type="PROSITE" id="PS50097">
    <property type="entry name" value="BTB"/>
    <property type="match status" value="1"/>
</dbReference>
<dbReference type="PANTHER" id="PTHR47843">
    <property type="entry name" value="BTB DOMAIN-CONTAINING PROTEIN-RELATED"/>
    <property type="match status" value="1"/>
</dbReference>
<dbReference type="SUPFAM" id="SSF54695">
    <property type="entry name" value="POZ domain"/>
    <property type="match status" value="1"/>
</dbReference>
<dbReference type="SMART" id="SM00225">
    <property type="entry name" value="BTB"/>
    <property type="match status" value="1"/>
</dbReference>
<name>A0A139H752_9PEZI</name>
<dbReference type="AlphaFoldDB" id="A0A139H752"/>
<dbReference type="EMBL" id="LFZN01000116">
    <property type="protein sequence ID" value="KXS98303.1"/>
    <property type="molecule type" value="Genomic_DNA"/>
</dbReference>
<feature type="domain" description="BTB" evidence="2">
    <location>
        <begin position="23"/>
        <end position="91"/>
    </location>
</feature>
<dbReference type="CDD" id="cd18186">
    <property type="entry name" value="BTB_POZ_ZBTB_KLHL-like"/>
    <property type="match status" value="1"/>
</dbReference>
<evidence type="ECO:0000256" key="1">
    <source>
        <dbReference type="SAM" id="MobiDB-lite"/>
    </source>
</evidence>